<keyword evidence="4" id="KW-0328">Glycosyltransferase</keyword>
<feature type="transmembrane region" description="Helical" evidence="9">
    <location>
        <begin position="275"/>
        <end position="296"/>
    </location>
</feature>
<dbReference type="NCBIfam" id="TIGR03472">
    <property type="entry name" value="HpnI"/>
    <property type="match status" value="1"/>
</dbReference>
<name>A0ABR8D9X4_9NOST</name>
<comment type="caution">
    <text evidence="10">The sequence shown here is derived from an EMBL/GenBank/DDBJ whole genome shotgun (WGS) entry which is preliminary data.</text>
</comment>
<dbReference type="InterPro" id="IPR029044">
    <property type="entry name" value="Nucleotide-diphossugar_trans"/>
</dbReference>
<evidence type="ECO:0000313" key="11">
    <source>
        <dbReference type="Proteomes" id="UP000661112"/>
    </source>
</evidence>
<organism evidence="10 11">
    <name type="scientific">Anabaena azotica FACHB-119</name>
    <dbReference type="NCBI Taxonomy" id="947527"/>
    <lineage>
        <taxon>Bacteria</taxon>
        <taxon>Bacillati</taxon>
        <taxon>Cyanobacteriota</taxon>
        <taxon>Cyanophyceae</taxon>
        <taxon>Nostocales</taxon>
        <taxon>Nostocaceae</taxon>
        <taxon>Anabaena</taxon>
        <taxon>Anabaena azotica</taxon>
    </lineage>
</organism>
<keyword evidence="7 9" id="KW-1133">Transmembrane helix</keyword>
<dbReference type="CDD" id="cd02520">
    <property type="entry name" value="Glucosylceramide_synthase"/>
    <property type="match status" value="1"/>
</dbReference>
<dbReference type="InterPro" id="IPR025993">
    <property type="entry name" value="Ceramide_glucosylTrfase"/>
</dbReference>
<dbReference type="PANTHER" id="PTHR12726">
    <property type="entry name" value="CERAMIDE GLUCOSYLTRANSFERASE"/>
    <property type="match status" value="1"/>
</dbReference>
<evidence type="ECO:0000256" key="8">
    <source>
        <dbReference type="ARBA" id="ARBA00023136"/>
    </source>
</evidence>
<comment type="pathway">
    <text evidence="2">Lipid metabolism; sphingolipid metabolism.</text>
</comment>
<dbReference type="PANTHER" id="PTHR12726:SF0">
    <property type="entry name" value="CERAMIDE GLUCOSYLTRANSFERASE"/>
    <property type="match status" value="1"/>
</dbReference>
<proteinExistence type="predicted"/>
<keyword evidence="8 9" id="KW-0472">Membrane</keyword>
<dbReference type="Pfam" id="PF13506">
    <property type="entry name" value="Glyco_transf_21"/>
    <property type="match status" value="1"/>
</dbReference>
<evidence type="ECO:0000256" key="6">
    <source>
        <dbReference type="ARBA" id="ARBA00022692"/>
    </source>
</evidence>
<accession>A0ABR8D9X4</accession>
<dbReference type="Proteomes" id="UP000661112">
    <property type="component" value="Unassembled WGS sequence"/>
</dbReference>
<dbReference type="EMBL" id="JACJSG010000032">
    <property type="protein sequence ID" value="MBD2503233.1"/>
    <property type="molecule type" value="Genomic_DNA"/>
</dbReference>
<dbReference type="SUPFAM" id="SSF53448">
    <property type="entry name" value="Nucleotide-diphospho-sugar transferases"/>
    <property type="match status" value="1"/>
</dbReference>
<feature type="transmembrane region" description="Helical" evidence="9">
    <location>
        <begin position="303"/>
        <end position="325"/>
    </location>
</feature>
<dbReference type="RefSeq" id="WP_190476097.1">
    <property type="nucleotide sequence ID" value="NZ_JACJSG010000032.1"/>
</dbReference>
<feature type="transmembrane region" description="Helical" evidence="9">
    <location>
        <begin position="337"/>
        <end position="357"/>
    </location>
</feature>
<evidence type="ECO:0000256" key="7">
    <source>
        <dbReference type="ARBA" id="ARBA00022989"/>
    </source>
</evidence>
<evidence type="ECO:0000256" key="5">
    <source>
        <dbReference type="ARBA" id="ARBA00022679"/>
    </source>
</evidence>
<protein>
    <submittedName>
        <fullName evidence="10">Bacteriohopanetetrol glucosamine biosynthesis glycosyltransferase HpnI</fullName>
    </submittedName>
</protein>
<evidence type="ECO:0000256" key="9">
    <source>
        <dbReference type="SAM" id="Phobius"/>
    </source>
</evidence>
<comment type="pathway">
    <text evidence="3">Sphingolipid metabolism.</text>
</comment>
<keyword evidence="6 9" id="KW-0812">Transmembrane</keyword>
<gene>
    <name evidence="10" type="primary">hpnI</name>
    <name evidence="10" type="ORF">H6G83_21945</name>
</gene>
<evidence type="ECO:0000256" key="2">
    <source>
        <dbReference type="ARBA" id="ARBA00004760"/>
    </source>
</evidence>
<keyword evidence="11" id="KW-1185">Reference proteome</keyword>
<reference evidence="10 11" key="1">
    <citation type="journal article" date="2020" name="ISME J.">
        <title>Comparative genomics reveals insights into cyanobacterial evolution and habitat adaptation.</title>
        <authorList>
            <person name="Chen M.Y."/>
            <person name="Teng W.K."/>
            <person name="Zhao L."/>
            <person name="Hu C.X."/>
            <person name="Zhou Y.K."/>
            <person name="Han B.P."/>
            <person name="Song L.R."/>
            <person name="Shu W.S."/>
        </authorList>
    </citation>
    <scope>NUCLEOTIDE SEQUENCE [LARGE SCALE GENOMIC DNA]</scope>
    <source>
        <strain evidence="10 11">FACHB-119</strain>
    </source>
</reference>
<dbReference type="InterPro" id="IPR017835">
    <property type="entry name" value="Hopen-assoc_HpnI"/>
</dbReference>
<dbReference type="Gene3D" id="3.90.550.10">
    <property type="entry name" value="Spore Coat Polysaccharide Biosynthesis Protein SpsA, Chain A"/>
    <property type="match status" value="1"/>
</dbReference>
<sequence length="394" mass="44087">MIWLLGCLCLSATIYYCYAIYAAIAFSRQPHTINHEFHPPVTILKPLCGLDSDANNNLVSFCLQDYPNFQIIFCVRDRQDPIIEVVEKVIQQFPNVDISLVVSDRVIGANLKVSNLANALAQAKHEILLIADSDIHVNADYLQTVVQPLQDESVGVVTCLYRSLAEGWGAILEAISTATDFHAGVLVSNQLAPIKFAFGSTIVIRKSVLEEIGSFAAIADYLADDFQLGHLPAKAGYKVILSNYIVEHVLGNSTIANSLHRQIRWAHNIKISRTWGYLGLIFTYGTVSSLLFVIITKGSILGWSYLAIVWTMRLVMGWLVGAIVLDDVVTKKYFWLIPLWDLLHFVIWCFALVGGTIEWRGQQLRLTKDGKLIPLEQDAEFVSSQWSVVRMFGR</sequence>
<evidence type="ECO:0000313" key="10">
    <source>
        <dbReference type="EMBL" id="MBD2503233.1"/>
    </source>
</evidence>
<evidence type="ECO:0000256" key="1">
    <source>
        <dbReference type="ARBA" id="ARBA00004141"/>
    </source>
</evidence>
<keyword evidence="5" id="KW-0808">Transferase</keyword>
<comment type="subcellular location">
    <subcellularLocation>
        <location evidence="1">Membrane</location>
        <topology evidence="1">Multi-pass membrane protein</topology>
    </subcellularLocation>
</comment>
<evidence type="ECO:0000256" key="3">
    <source>
        <dbReference type="ARBA" id="ARBA00004991"/>
    </source>
</evidence>
<evidence type="ECO:0000256" key="4">
    <source>
        <dbReference type="ARBA" id="ARBA00022676"/>
    </source>
</evidence>